<proteinExistence type="inferred from homology"/>
<keyword evidence="3" id="KW-0663">Pyridoxal phosphate</keyword>
<comment type="similarity">
    <text evidence="5">Belongs to the class-II pyridoxal-phosphate-dependent aminotransferase family. MalY/PatB cystathionine beta-lyase subfamily.</text>
</comment>
<evidence type="ECO:0000256" key="1">
    <source>
        <dbReference type="ARBA" id="ARBA00001933"/>
    </source>
</evidence>
<gene>
    <name evidence="8" type="ORF">AVL57_06630</name>
</gene>
<feature type="domain" description="Aminotransferase class I/classII large" evidence="7">
    <location>
        <begin position="148"/>
        <end position="472"/>
    </location>
</feature>
<evidence type="ECO:0000256" key="4">
    <source>
        <dbReference type="ARBA" id="ARBA00023239"/>
    </source>
</evidence>
<protein>
    <recommendedName>
        <fullName evidence="2">cysteine-S-conjugate beta-lyase</fullName>
        <ecNumber evidence="2">4.4.1.13</ecNumber>
    </recommendedName>
</protein>
<dbReference type="InterPro" id="IPR015422">
    <property type="entry name" value="PyrdxlP-dep_Trfase_small"/>
</dbReference>
<dbReference type="Proteomes" id="UP000056750">
    <property type="component" value="Chromosome"/>
</dbReference>
<dbReference type="RefSeq" id="WP_057791904.1">
    <property type="nucleotide sequence ID" value="NZ_CP013926.1"/>
</dbReference>
<evidence type="ECO:0000259" key="7">
    <source>
        <dbReference type="Pfam" id="PF00155"/>
    </source>
</evidence>
<dbReference type="SUPFAM" id="SSF53383">
    <property type="entry name" value="PLP-dependent transferases"/>
    <property type="match status" value="1"/>
</dbReference>
<dbReference type="PANTHER" id="PTHR43525">
    <property type="entry name" value="PROTEIN MALY"/>
    <property type="match status" value="1"/>
</dbReference>
<evidence type="ECO:0000256" key="2">
    <source>
        <dbReference type="ARBA" id="ARBA00012224"/>
    </source>
</evidence>
<evidence type="ECO:0000313" key="9">
    <source>
        <dbReference type="Proteomes" id="UP000056750"/>
    </source>
</evidence>
<dbReference type="InterPro" id="IPR015421">
    <property type="entry name" value="PyrdxlP-dep_Trfase_major"/>
</dbReference>
<evidence type="ECO:0000313" key="8">
    <source>
        <dbReference type="EMBL" id="AMJ73679.1"/>
    </source>
</evidence>
<reference evidence="8 9" key="1">
    <citation type="submission" date="2015-12" db="EMBL/GenBank/DDBJ databases">
        <title>Intraspecies pangenome expansion in the marine bacterium Alteromonas.</title>
        <authorList>
            <person name="Lopez-Perez M."/>
            <person name="Rodriguez-Valera F."/>
        </authorList>
    </citation>
    <scope>NUCLEOTIDE SEQUENCE [LARGE SCALE GENOMIC DNA]</scope>
    <source>
        <strain evidence="8 9">LMG 21861</strain>
    </source>
</reference>
<dbReference type="EMBL" id="CP013926">
    <property type="protein sequence ID" value="AMJ73679.1"/>
    <property type="molecule type" value="Genomic_DNA"/>
</dbReference>
<keyword evidence="4" id="KW-0456">Lyase</keyword>
<name>A0ABN4LKP0_9ALTE</name>
<evidence type="ECO:0000256" key="6">
    <source>
        <dbReference type="SAM" id="MobiDB-lite"/>
    </source>
</evidence>
<dbReference type="InterPro" id="IPR015424">
    <property type="entry name" value="PyrdxlP-dep_Trfase"/>
</dbReference>
<dbReference type="PANTHER" id="PTHR43525:SF1">
    <property type="entry name" value="PROTEIN MALY"/>
    <property type="match status" value="1"/>
</dbReference>
<keyword evidence="9" id="KW-1185">Reference proteome</keyword>
<accession>A0ABN4LKP0</accession>
<sequence length="477" mass="51518">MKALKEGAVADAEQIEGSSLKANAALKRQVDDIDNLFSEEISAFSTLWNTPFCHGNTEDKHDANDNANDNANGNVNLSVDYGDAQASNRLKFSSLSSRFPHAPENAVSMWIADMDTAPSKHIAHAISAFVSSHYGYQSVDICEVVAARYAKQGADIAANSVVSTASVMAAVDTALKVNTTKGDKVMVLSPTYGPLRERITAQGLKVVDVSVDDISIKETDLDRNITALLDAGSTAFVLCHPNNPTGTVLSEPLQHEIARFCETHNITLILDEVHSEFGFVDTETTANNSAANTRSNTKNTAHHGNNTCAIKPFAIDSQFAQDTIIRINSAGKAFNLSAIPAASYAIIANDELRDKFAREIDSCHLEASPVAKVALIAAYEKADDWLACVLKAIAFNRQYAQALINVLSPTTPYTLGEAGYFLWLNLNQRFVNDTFIEVCKRGVIGVDGASFNAPGYLRLNLACHPSTIKTALLRLFS</sequence>
<dbReference type="CDD" id="cd00609">
    <property type="entry name" value="AAT_like"/>
    <property type="match status" value="1"/>
</dbReference>
<evidence type="ECO:0000256" key="3">
    <source>
        <dbReference type="ARBA" id="ARBA00022898"/>
    </source>
</evidence>
<dbReference type="Gene3D" id="3.40.640.10">
    <property type="entry name" value="Type I PLP-dependent aspartate aminotransferase-like (Major domain)"/>
    <property type="match status" value="2"/>
</dbReference>
<dbReference type="EC" id="4.4.1.13" evidence="2"/>
<dbReference type="Gene3D" id="3.90.1150.10">
    <property type="entry name" value="Aspartate Aminotransferase, domain 1"/>
    <property type="match status" value="2"/>
</dbReference>
<organism evidence="8 9">
    <name type="scientific">Alteromonas stellipolaris</name>
    <dbReference type="NCBI Taxonomy" id="233316"/>
    <lineage>
        <taxon>Bacteria</taxon>
        <taxon>Pseudomonadati</taxon>
        <taxon>Pseudomonadota</taxon>
        <taxon>Gammaproteobacteria</taxon>
        <taxon>Alteromonadales</taxon>
        <taxon>Alteromonadaceae</taxon>
        <taxon>Alteromonas/Salinimonas group</taxon>
        <taxon>Alteromonas</taxon>
    </lineage>
</organism>
<dbReference type="Pfam" id="PF00155">
    <property type="entry name" value="Aminotran_1_2"/>
    <property type="match status" value="1"/>
</dbReference>
<evidence type="ECO:0000256" key="5">
    <source>
        <dbReference type="ARBA" id="ARBA00037974"/>
    </source>
</evidence>
<dbReference type="InterPro" id="IPR004839">
    <property type="entry name" value="Aminotransferase_I/II_large"/>
</dbReference>
<comment type="cofactor">
    <cofactor evidence="1">
        <name>pyridoxal 5'-phosphate</name>
        <dbReference type="ChEBI" id="CHEBI:597326"/>
    </cofactor>
</comment>
<feature type="region of interest" description="Disordered" evidence="6">
    <location>
        <begin position="59"/>
        <end position="78"/>
    </location>
</feature>
<feature type="compositionally biased region" description="Low complexity" evidence="6">
    <location>
        <begin position="65"/>
        <end position="76"/>
    </location>
</feature>
<dbReference type="InterPro" id="IPR051798">
    <property type="entry name" value="Class-II_PLP-Dep_Aminotrans"/>
</dbReference>